<comment type="caution">
    <text evidence="2">The sequence shown here is derived from an EMBL/GenBank/DDBJ whole genome shotgun (WGS) entry which is preliminary data.</text>
</comment>
<keyword evidence="3" id="KW-1185">Reference proteome</keyword>
<accession>A0ABN9S5L5</accession>
<evidence type="ECO:0000313" key="3">
    <source>
        <dbReference type="Proteomes" id="UP001189429"/>
    </source>
</evidence>
<sequence>MRIKFLAFPIFGLLKTCMPMPVPLVMVRMRIKFLMSPIVLLAFLVTPVPFMVARMMMELLAFPNIVGLPVACLVMLLTFVLVRGRWDFLEPSIVGPPTAIKGAYMMFKMVRMRMELLVLAIVGLPISSASVHMVPVFLRRGRRLGFRPAVSEEVHDGTSKVPPVPGLLKPVRRLRSLLVRPLSCTCLEGLIPQGMGRKAK</sequence>
<feature type="transmembrane region" description="Helical" evidence="1">
    <location>
        <begin position="59"/>
        <end position="82"/>
    </location>
</feature>
<dbReference type="Proteomes" id="UP001189429">
    <property type="component" value="Unassembled WGS sequence"/>
</dbReference>
<keyword evidence="1" id="KW-0472">Membrane</keyword>
<feature type="transmembrane region" description="Helical" evidence="1">
    <location>
        <begin position="29"/>
        <end position="52"/>
    </location>
</feature>
<evidence type="ECO:0000313" key="2">
    <source>
        <dbReference type="EMBL" id="CAK0826261.1"/>
    </source>
</evidence>
<gene>
    <name evidence="2" type="ORF">PCOR1329_LOCUS26185</name>
</gene>
<dbReference type="EMBL" id="CAUYUJ010009269">
    <property type="protein sequence ID" value="CAK0826261.1"/>
    <property type="molecule type" value="Genomic_DNA"/>
</dbReference>
<name>A0ABN9S5L5_9DINO</name>
<evidence type="ECO:0000256" key="1">
    <source>
        <dbReference type="SAM" id="Phobius"/>
    </source>
</evidence>
<keyword evidence="1" id="KW-1133">Transmembrane helix</keyword>
<keyword evidence="1" id="KW-0812">Transmembrane</keyword>
<organism evidence="2 3">
    <name type="scientific">Prorocentrum cordatum</name>
    <dbReference type="NCBI Taxonomy" id="2364126"/>
    <lineage>
        <taxon>Eukaryota</taxon>
        <taxon>Sar</taxon>
        <taxon>Alveolata</taxon>
        <taxon>Dinophyceae</taxon>
        <taxon>Prorocentrales</taxon>
        <taxon>Prorocentraceae</taxon>
        <taxon>Prorocentrum</taxon>
    </lineage>
</organism>
<reference evidence="2" key="1">
    <citation type="submission" date="2023-10" db="EMBL/GenBank/DDBJ databases">
        <authorList>
            <person name="Chen Y."/>
            <person name="Shah S."/>
            <person name="Dougan E. K."/>
            <person name="Thang M."/>
            <person name="Chan C."/>
        </authorList>
    </citation>
    <scope>NUCLEOTIDE SEQUENCE [LARGE SCALE GENOMIC DNA]</scope>
</reference>
<feature type="transmembrane region" description="Helical" evidence="1">
    <location>
        <begin position="116"/>
        <end position="138"/>
    </location>
</feature>
<proteinExistence type="predicted"/>
<protein>
    <submittedName>
        <fullName evidence="2">Uncharacterized protein</fullName>
    </submittedName>
</protein>